<dbReference type="EMBL" id="BK016192">
    <property type="protein sequence ID" value="DAG01399.1"/>
    <property type="molecule type" value="Genomic_DNA"/>
</dbReference>
<protein>
    <submittedName>
        <fullName evidence="1">Uncharacterized protein</fullName>
    </submittedName>
</protein>
<sequence>MIFMIDIFCKNTENIETKRLSHNSLYDDANFVTP</sequence>
<proteinExistence type="predicted"/>
<name>A0A8S5V446_9CAUD</name>
<evidence type="ECO:0000313" key="1">
    <source>
        <dbReference type="EMBL" id="DAG01399.1"/>
    </source>
</evidence>
<accession>A0A8S5V446</accession>
<reference evidence="1" key="1">
    <citation type="journal article" date="2021" name="Proc. Natl. Acad. Sci. U.S.A.">
        <title>A Catalog of Tens of Thousands of Viruses from Human Metagenomes Reveals Hidden Associations with Chronic Diseases.</title>
        <authorList>
            <person name="Tisza M.J."/>
            <person name="Buck C.B."/>
        </authorList>
    </citation>
    <scope>NUCLEOTIDE SEQUENCE</scope>
    <source>
        <strain evidence="1">CteDy1</strain>
    </source>
</reference>
<organism evidence="1">
    <name type="scientific">Siphoviridae sp. cteDy1</name>
    <dbReference type="NCBI Taxonomy" id="2825587"/>
    <lineage>
        <taxon>Viruses</taxon>
        <taxon>Duplodnaviria</taxon>
        <taxon>Heunggongvirae</taxon>
        <taxon>Uroviricota</taxon>
        <taxon>Caudoviricetes</taxon>
    </lineage>
</organism>